<dbReference type="AlphaFoldDB" id="A2Q256"/>
<proteinExistence type="predicted"/>
<evidence type="ECO:0000313" key="1">
    <source>
        <dbReference type="EMBL" id="ABN05993.1"/>
    </source>
</evidence>
<reference evidence="1" key="2">
    <citation type="submission" date="2007-03" db="EMBL/GenBank/DDBJ databases">
        <authorList>
            <consortium name="The International Medicago Genome Annotation Group"/>
        </authorList>
    </citation>
    <scope>NUCLEOTIDE SEQUENCE</scope>
</reference>
<accession>A2Q256</accession>
<dbReference type="EMBL" id="AC149208">
    <property type="protein sequence ID" value="ABN05993.1"/>
    <property type="molecule type" value="Genomic_DNA"/>
</dbReference>
<protein>
    <submittedName>
        <fullName evidence="1">Uncharacterized protein</fullName>
    </submittedName>
</protein>
<organism evidence="1">
    <name type="scientific">Medicago truncatula</name>
    <name type="common">Barrel medic</name>
    <name type="synonym">Medicago tribuloides</name>
    <dbReference type="NCBI Taxonomy" id="3880"/>
    <lineage>
        <taxon>Eukaryota</taxon>
        <taxon>Viridiplantae</taxon>
        <taxon>Streptophyta</taxon>
        <taxon>Embryophyta</taxon>
        <taxon>Tracheophyta</taxon>
        <taxon>Spermatophyta</taxon>
        <taxon>Magnoliopsida</taxon>
        <taxon>eudicotyledons</taxon>
        <taxon>Gunneridae</taxon>
        <taxon>Pentapetalae</taxon>
        <taxon>rosids</taxon>
        <taxon>fabids</taxon>
        <taxon>Fabales</taxon>
        <taxon>Fabaceae</taxon>
        <taxon>Papilionoideae</taxon>
        <taxon>50 kb inversion clade</taxon>
        <taxon>NPAAA clade</taxon>
        <taxon>Hologalegina</taxon>
        <taxon>IRL clade</taxon>
        <taxon>Trifolieae</taxon>
        <taxon>Medicago</taxon>
    </lineage>
</organism>
<reference evidence="1" key="1">
    <citation type="submission" date="2004-10" db="EMBL/GenBank/DDBJ databases">
        <authorList>
            <person name="Town C.D."/>
        </authorList>
    </citation>
    <scope>NUCLEOTIDE SEQUENCE</scope>
</reference>
<gene>
    <name evidence="1" type="ORF">MtrDRAFT_AC149208g32v2</name>
</gene>
<name>A2Q256_MEDTR</name>
<sequence>MPPGTRRFYNRIGRDMVSYSAAKNLDEGPPDDVMETTSSHGQWSIFHGSQVAEMTTSYANSVDAKD</sequence>